<feature type="compositionally biased region" description="Acidic residues" evidence="1">
    <location>
        <begin position="124"/>
        <end position="138"/>
    </location>
</feature>
<keyword evidence="2" id="KW-0812">Transmembrane</keyword>
<name>A0A1R3GN96_9ROSI</name>
<feature type="transmembrane region" description="Helical" evidence="2">
    <location>
        <begin position="90"/>
        <end position="108"/>
    </location>
</feature>
<dbReference type="PANTHER" id="PTHR36374">
    <property type="entry name" value="OS01G0969000 PROTEIN"/>
    <property type="match status" value="1"/>
</dbReference>
<dbReference type="GO" id="GO:0009507">
    <property type="term" value="C:chloroplast"/>
    <property type="evidence" value="ECO:0007669"/>
    <property type="project" value="TreeGrafter"/>
</dbReference>
<dbReference type="PANTHER" id="PTHR36374:SF1">
    <property type="entry name" value="OS01G0969000 PROTEIN"/>
    <property type="match status" value="1"/>
</dbReference>
<proteinExistence type="predicted"/>
<feature type="region of interest" description="Disordered" evidence="1">
    <location>
        <begin position="117"/>
        <end position="138"/>
    </location>
</feature>
<comment type="caution">
    <text evidence="3">The sequence shown here is derived from an EMBL/GenBank/DDBJ whole genome shotgun (WGS) entry which is preliminary data.</text>
</comment>
<evidence type="ECO:0000313" key="3">
    <source>
        <dbReference type="EMBL" id="OMO59532.1"/>
    </source>
</evidence>
<reference evidence="4" key="1">
    <citation type="submission" date="2013-09" db="EMBL/GenBank/DDBJ databases">
        <title>Corchorus olitorius genome sequencing.</title>
        <authorList>
            <person name="Alam M."/>
            <person name="Haque M.S."/>
            <person name="Islam M.S."/>
            <person name="Emdad E.M."/>
            <person name="Islam M.M."/>
            <person name="Ahmed B."/>
            <person name="Halim A."/>
            <person name="Hossen Q.M.M."/>
            <person name="Hossain M.Z."/>
            <person name="Ahmed R."/>
            <person name="Khan M.M."/>
            <person name="Islam R."/>
            <person name="Rashid M.M."/>
            <person name="Khan S.A."/>
            <person name="Rahman M.S."/>
            <person name="Alam M."/>
            <person name="Yahiya A.S."/>
            <person name="Khan M.S."/>
            <person name="Azam M.S."/>
            <person name="Haque T."/>
            <person name="Lashkar M.Z.H."/>
            <person name="Akhand A.I."/>
            <person name="Morshed G."/>
            <person name="Roy S."/>
            <person name="Uddin K.S."/>
            <person name="Rabeya T."/>
            <person name="Hossain A.S."/>
            <person name="Chowdhury A."/>
            <person name="Snigdha A.R."/>
            <person name="Mortoza M.S."/>
            <person name="Matin S.A."/>
            <person name="Hoque S.M.E."/>
            <person name="Islam M.K."/>
            <person name="Roy D.K."/>
            <person name="Haider R."/>
            <person name="Moosa M.M."/>
            <person name="Elias S.M."/>
            <person name="Hasan A.M."/>
            <person name="Jahan S."/>
            <person name="Shafiuddin M."/>
            <person name="Mahmood N."/>
            <person name="Shommy N.S."/>
        </authorList>
    </citation>
    <scope>NUCLEOTIDE SEQUENCE [LARGE SCALE GENOMIC DNA]</scope>
    <source>
        <strain evidence="4">cv. O-4</strain>
    </source>
</reference>
<organism evidence="3 4">
    <name type="scientific">Corchorus olitorius</name>
    <dbReference type="NCBI Taxonomy" id="93759"/>
    <lineage>
        <taxon>Eukaryota</taxon>
        <taxon>Viridiplantae</taxon>
        <taxon>Streptophyta</taxon>
        <taxon>Embryophyta</taxon>
        <taxon>Tracheophyta</taxon>
        <taxon>Spermatophyta</taxon>
        <taxon>Magnoliopsida</taxon>
        <taxon>eudicotyledons</taxon>
        <taxon>Gunneridae</taxon>
        <taxon>Pentapetalae</taxon>
        <taxon>rosids</taxon>
        <taxon>malvids</taxon>
        <taxon>Malvales</taxon>
        <taxon>Malvaceae</taxon>
        <taxon>Grewioideae</taxon>
        <taxon>Apeibeae</taxon>
        <taxon>Corchorus</taxon>
    </lineage>
</organism>
<keyword evidence="2" id="KW-1133">Transmembrane helix</keyword>
<dbReference type="AlphaFoldDB" id="A0A1R3GN96"/>
<evidence type="ECO:0000256" key="2">
    <source>
        <dbReference type="SAM" id="Phobius"/>
    </source>
</evidence>
<evidence type="ECO:0000313" key="4">
    <source>
        <dbReference type="Proteomes" id="UP000187203"/>
    </source>
</evidence>
<accession>A0A1R3GN96</accession>
<sequence length="138" mass="16114">MAEAENKEILRKHENRFEPKNLFSMIPKIELNLPFFNQNSKKPEPSSVVKKEEEIQVPKPPSVFIGNRQKFPPPLEVEAEESVQRTSNPVILWQVYAVGGFFILKWIWARWKERKEMGSKKDSSDDEQPPADDDSQYV</sequence>
<dbReference type="EMBL" id="AWUE01022105">
    <property type="protein sequence ID" value="OMO59532.1"/>
    <property type="molecule type" value="Genomic_DNA"/>
</dbReference>
<dbReference type="OrthoDB" id="1892038at2759"/>
<keyword evidence="2" id="KW-0472">Membrane</keyword>
<dbReference type="Proteomes" id="UP000187203">
    <property type="component" value="Unassembled WGS sequence"/>
</dbReference>
<protein>
    <submittedName>
        <fullName evidence="3">Uncharacterized protein</fullName>
    </submittedName>
</protein>
<gene>
    <name evidence="3" type="ORF">COLO4_34172</name>
</gene>
<keyword evidence="4" id="KW-1185">Reference proteome</keyword>
<evidence type="ECO:0000256" key="1">
    <source>
        <dbReference type="SAM" id="MobiDB-lite"/>
    </source>
</evidence>